<evidence type="ECO:0000313" key="4">
    <source>
        <dbReference type="Proteomes" id="UP000694846"/>
    </source>
</evidence>
<protein>
    <submittedName>
        <fullName evidence="5 6">Protein-L-isoaspartate O-methyltransferase domain-containing protein 1-like</fullName>
    </submittedName>
    <submittedName>
        <fullName evidence="3">Protein-L-isoaspartate O-methyltransferase domain-containing protein 2</fullName>
    </submittedName>
</protein>
<dbReference type="PANTHER" id="PTHR11579:SF9">
    <property type="entry name" value="PROTEIN-L-ISOASPARTATE O-METHYLTRANSFERASE"/>
    <property type="match status" value="1"/>
</dbReference>
<evidence type="ECO:0000313" key="7">
    <source>
        <dbReference type="RefSeq" id="XP_025410610.1"/>
    </source>
</evidence>
<dbReference type="AlphaFoldDB" id="A0A2S2Q720"/>
<dbReference type="Gene3D" id="3.40.50.150">
    <property type="entry name" value="Vaccinia Virus protein VP39"/>
    <property type="match status" value="1"/>
</dbReference>
<keyword evidence="3" id="KW-0489">Methyltransferase</keyword>
<keyword evidence="4" id="KW-1185">Reference proteome</keyword>
<reference evidence="3" key="1">
    <citation type="submission" date="2018-04" db="EMBL/GenBank/DDBJ databases">
        <title>Transcriptome assembly of Sipha flava.</title>
        <authorList>
            <person name="Scully E.D."/>
            <person name="Geib S.M."/>
            <person name="Palmer N.A."/>
            <person name="Koch K."/>
            <person name="Bradshaw J."/>
            <person name="Heng-Moss T."/>
            <person name="Sarath G."/>
        </authorList>
    </citation>
    <scope>NUCLEOTIDE SEQUENCE</scope>
</reference>
<accession>A0A2S2Q720</accession>
<evidence type="ECO:0000313" key="6">
    <source>
        <dbReference type="RefSeq" id="XP_025410609.1"/>
    </source>
</evidence>
<reference evidence="5 6" key="2">
    <citation type="submission" date="2025-04" db="UniProtKB">
        <authorList>
            <consortium name="RefSeq"/>
        </authorList>
    </citation>
    <scope>IDENTIFICATION</scope>
    <source>
        <tissue evidence="5 6">Whole body</tissue>
    </source>
</reference>
<dbReference type="EMBL" id="GGMS01004342">
    <property type="protein sequence ID" value="MBY73545.1"/>
    <property type="molecule type" value="Transcribed_RNA"/>
</dbReference>
<evidence type="ECO:0000256" key="2">
    <source>
        <dbReference type="SAM" id="MobiDB-lite"/>
    </source>
</evidence>
<dbReference type="InterPro" id="IPR029063">
    <property type="entry name" value="SAM-dependent_MTases_sf"/>
</dbReference>
<dbReference type="Proteomes" id="UP000694846">
    <property type="component" value="Unplaced"/>
</dbReference>
<dbReference type="RefSeq" id="XP_025410610.1">
    <property type="nucleotide sequence ID" value="XM_025554825.1"/>
</dbReference>
<dbReference type="OrthoDB" id="10257972at2759"/>
<gene>
    <name evidence="3" type="primary">PCMTD2</name>
    <name evidence="5 6 7" type="synonym">LOC112683685</name>
    <name evidence="3" type="ORF">g.50457</name>
</gene>
<dbReference type="InterPro" id="IPR000682">
    <property type="entry name" value="PCMT"/>
</dbReference>
<evidence type="ECO:0000313" key="3">
    <source>
        <dbReference type="EMBL" id="MBY73545.1"/>
    </source>
</evidence>
<feature type="region of interest" description="Disordered" evidence="2">
    <location>
        <begin position="374"/>
        <end position="406"/>
    </location>
</feature>
<feature type="compositionally biased region" description="Basic and acidic residues" evidence="2">
    <location>
        <begin position="374"/>
        <end position="385"/>
    </location>
</feature>
<dbReference type="PANTHER" id="PTHR11579">
    <property type="entry name" value="PROTEIN-L-ISOASPARTATE O-METHYLTRANSFERASE"/>
    <property type="match status" value="1"/>
</dbReference>
<dbReference type="GO" id="GO:0032259">
    <property type="term" value="P:methylation"/>
    <property type="evidence" value="ECO:0007669"/>
    <property type="project" value="UniProtKB-KW"/>
</dbReference>
<dbReference type="RefSeq" id="XP_025410609.1">
    <property type="nucleotide sequence ID" value="XM_025554824.1"/>
</dbReference>
<feature type="compositionally biased region" description="Basic and acidic residues" evidence="2">
    <location>
        <begin position="394"/>
        <end position="403"/>
    </location>
</feature>
<evidence type="ECO:0000313" key="5">
    <source>
        <dbReference type="RefSeq" id="XP_025410608.1"/>
    </source>
</evidence>
<feature type="compositionally biased region" description="Polar residues" evidence="2">
    <location>
        <begin position="330"/>
        <end position="346"/>
    </location>
</feature>
<dbReference type="SUPFAM" id="SSF53335">
    <property type="entry name" value="S-adenosyl-L-methionine-dependent methyltransferases"/>
    <property type="match status" value="1"/>
</dbReference>
<comment type="similarity">
    <text evidence="1">Belongs to the methyltransferase superfamily. L-isoaspartyl/D-aspartyl protein methyltransferase family.</text>
</comment>
<dbReference type="GO" id="GO:0004719">
    <property type="term" value="F:protein-L-isoaspartate (D-aspartate) O-methyltransferase activity"/>
    <property type="evidence" value="ECO:0007669"/>
    <property type="project" value="InterPro"/>
</dbReference>
<proteinExistence type="inferred from homology"/>
<dbReference type="RefSeq" id="XP_025410608.1">
    <property type="nucleotide sequence ID" value="XM_025554823.1"/>
</dbReference>
<organism evidence="3">
    <name type="scientific">Sipha flava</name>
    <name type="common">yellow sugarcane aphid</name>
    <dbReference type="NCBI Taxonomy" id="143950"/>
    <lineage>
        <taxon>Eukaryota</taxon>
        <taxon>Metazoa</taxon>
        <taxon>Ecdysozoa</taxon>
        <taxon>Arthropoda</taxon>
        <taxon>Hexapoda</taxon>
        <taxon>Insecta</taxon>
        <taxon>Pterygota</taxon>
        <taxon>Neoptera</taxon>
        <taxon>Paraneoptera</taxon>
        <taxon>Hemiptera</taxon>
        <taxon>Sternorrhyncha</taxon>
        <taxon>Aphidomorpha</taxon>
        <taxon>Aphidoidea</taxon>
        <taxon>Aphididae</taxon>
        <taxon>Sipha</taxon>
    </lineage>
</organism>
<feature type="region of interest" description="Disordered" evidence="2">
    <location>
        <begin position="327"/>
        <end position="355"/>
    </location>
</feature>
<name>A0A2S2Q720_9HEMI</name>
<sequence>MGQYMSSNGNNRTHDELVNFLVKHQFVRTDKVEKVLRGVDRKLYFTDEEKHHAYRDMAWQSQLIHLSAPSVYASVLENLELQQGNTFLNIGSGIGYFSTVAGLLLGTNGVNHGIEINQLLVDQANQKLEEFKLNAAAIDHYEFCEPVFIQGNACELSPTGFYDRVYCGAGVPPEESNFMKSLIKVGGILVMPLDGTLIKVKRTGEHTWQNYEALEVLFTNLIVPEKCSFNTIQFPAVVPLSLQELCRSNIRSLLRENLQKSFPDLICRTKIDLNTNSEENQHPNPQEQLVQLIRVQCGLNVEDRRLNVEGLVGLRSLFETFSRLDETMSDDTNSVPDNELNESLNSMDELDVSTDSNDSFCEYRKSVLLDHHEKLSDETSKRKSPEAGCSESSRTMEETENSKRMKMNLASTPSCADDSSALTFSDASDLWDTYSSTSESSLASNDSFLPATEIIEQMYAEEETFSDFFEHYQNITRNNANNGGESSNELDKFKFIRDCKENELSKLLKDKIDSLPIPVPLKHFLNYYRIY</sequence>
<keyword evidence="3" id="KW-0808">Transferase</keyword>
<dbReference type="Pfam" id="PF01135">
    <property type="entry name" value="PCMT"/>
    <property type="match status" value="1"/>
</dbReference>
<evidence type="ECO:0000256" key="1">
    <source>
        <dbReference type="ARBA" id="ARBA00005369"/>
    </source>
</evidence>
<dbReference type="GO" id="GO:0005737">
    <property type="term" value="C:cytoplasm"/>
    <property type="evidence" value="ECO:0007669"/>
    <property type="project" value="TreeGrafter"/>
</dbReference>